<keyword evidence="2" id="KW-0472">Membrane</keyword>
<reference evidence="3" key="1">
    <citation type="submission" date="2022-06" db="EMBL/GenBank/DDBJ databases">
        <title>Genomic Encyclopedia of Archaeal and Bacterial Type Strains, Phase II (KMG-II): from individual species to whole genera.</title>
        <authorList>
            <person name="Goeker M."/>
        </authorList>
    </citation>
    <scope>NUCLEOTIDE SEQUENCE</scope>
    <source>
        <strain evidence="3">DSM 26652</strain>
    </source>
</reference>
<sequence length="194" mass="19924">MSGSNPYQWLQDLVAQVPEPIQPLVVALGGAIPYIEGEGAAALGVVGGIHPVVAGLAGVTGNVIAVVLVVLLSSRARTAALARRDRRTALAVAGPGVAGPDATGPDAPEEQQDEPGKKQSKGHQRLRRWVVRFGVPGASLLGPLALPTHLTAATLVATGVSKRWVLLWQVIAIVVWATLLTLAATGLITAVEAV</sequence>
<dbReference type="AlphaFoldDB" id="A0A9X2JT89"/>
<accession>A0A9X2JT89</accession>
<name>A0A9X2JT89_9MICO</name>
<organism evidence="3 4">
    <name type="scientific">Promicromonospora thailandica</name>
    <dbReference type="NCBI Taxonomy" id="765201"/>
    <lineage>
        <taxon>Bacteria</taxon>
        <taxon>Bacillati</taxon>
        <taxon>Actinomycetota</taxon>
        <taxon>Actinomycetes</taxon>
        <taxon>Micrococcales</taxon>
        <taxon>Promicromonosporaceae</taxon>
        <taxon>Promicromonospora</taxon>
    </lineage>
</organism>
<gene>
    <name evidence="3" type="ORF">APR03_000573</name>
</gene>
<evidence type="ECO:0000313" key="3">
    <source>
        <dbReference type="EMBL" id="MCP2263250.1"/>
    </source>
</evidence>
<keyword evidence="4" id="KW-1185">Reference proteome</keyword>
<keyword evidence="2" id="KW-1133">Transmembrane helix</keyword>
<evidence type="ECO:0000256" key="2">
    <source>
        <dbReference type="SAM" id="Phobius"/>
    </source>
</evidence>
<dbReference type="Proteomes" id="UP001139493">
    <property type="component" value="Unassembled WGS sequence"/>
</dbReference>
<feature type="compositionally biased region" description="Low complexity" evidence="1">
    <location>
        <begin position="93"/>
        <end position="106"/>
    </location>
</feature>
<dbReference type="RefSeq" id="WP_253832554.1">
    <property type="nucleotide sequence ID" value="NZ_JAMTCS010000001.1"/>
</dbReference>
<feature type="transmembrane region" description="Helical" evidence="2">
    <location>
        <begin position="166"/>
        <end position="191"/>
    </location>
</feature>
<evidence type="ECO:0008006" key="5">
    <source>
        <dbReference type="Google" id="ProtNLM"/>
    </source>
</evidence>
<comment type="caution">
    <text evidence="3">The sequence shown here is derived from an EMBL/GenBank/DDBJ whole genome shotgun (WGS) entry which is preliminary data.</text>
</comment>
<feature type="transmembrane region" description="Helical" evidence="2">
    <location>
        <begin position="129"/>
        <end position="146"/>
    </location>
</feature>
<evidence type="ECO:0000313" key="4">
    <source>
        <dbReference type="Proteomes" id="UP001139493"/>
    </source>
</evidence>
<evidence type="ECO:0000256" key="1">
    <source>
        <dbReference type="SAM" id="MobiDB-lite"/>
    </source>
</evidence>
<dbReference type="EMBL" id="JAMTCS010000001">
    <property type="protein sequence ID" value="MCP2263250.1"/>
    <property type="molecule type" value="Genomic_DNA"/>
</dbReference>
<protein>
    <recommendedName>
        <fullName evidence="5">Small multidrug efflux protein</fullName>
    </recommendedName>
</protein>
<feature type="transmembrane region" description="Helical" evidence="2">
    <location>
        <begin position="52"/>
        <end position="74"/>
    </location>
</feature>
<keyword evidence="2" id="KW-0812">Transmembrane</keyword>
<proteinExistence type="predicted"/>
<feature type="region of interest" description="Disordered" evidence="1">
    <location>
        <begin position="93"/>
        <end position="124"/>
    </location>
</feature>